<sequence>STLCQVEPVGRWFEAFVKRRNRNASASFQELEDKKELSEESEDEELQLEEFPMLKTLDPKDWKDKLSKSYFVDKAMVLKHHPDKRKAAGEPIKEGDNDYFTCITK</sequence>
<feature type="non-terminal residue" evidence="1">
    <location>
        <position position="1"/>
    </location>
</feature>
<dbReference type="OrthoDB" id="1690618at2759"/>
<reference evidence="1 2" key="1">
    <citation type="journal article" date="2018" name="Mol. Genet. Genomics">
        <title>The red deer Cervus elaphus genome CerEla1.0: sequencing, annotating, genes, and chromosomes.</title>
        <authorList>
            <person name="Bana N.A."/>
            <person name="Nyiri A."/>
            <person name="Nagy J."/>
            <person name="Frank K."/>
            <person name="Nagy T."/>
            <person name="Steger V."/>
            <person name="Schiller M."/>
            <person name="Lakatos P."/>
            <person name="Sugar L."/>
            <person name="Horn P."/>
            <person name="Barta E."/>
            <person name="Orosz L."/>
        </authorList>
    </citation>
    <scope>NUCLEOTIDE SEQUENCE [LARGE SCALE GENOMIC DNA]</scope>
    <source>
        <strain evidence="1">Hungarian</strain>
    </source>
</reference>
<protein>
    <submittedName>
        <fullName evidence="1">DNAJC2</fullName>
    </submittedName>
</protein>
<organism evidence="1 2">
    <name type="scientific">Cervus elaphus hippelaphus</name>
    <name type="common">European red deer</name>
    <dbReference type="NCBI Taxonomy" id="46360"/>
    <lineage>
        <taxon>Eukaryota</taxon>
        <taxon>Metazoa</taxon>
        <taxon>Chordata</taxon>
        <taxon>Craniata</taxon>
        <taxon>Vertebrata</taxon>
        <taxon>Euteleostomi</taxon>
        <taxon>Mammalia</taxon>
        <taxon>Eutheria</taxon>
        <taxon>Laurasiatheria</taxon>
        <taxon>Artiodactyla</taxon>
        <taxon>Ruminantia</taxon>
        <taxon>Pecora</taxon>
        <taxon>Cervidae</taxon>
        <taxon>Cervinae</taxon>
        <taxon>Cervus</taxon>
    </lineage>
</organism>
<feature type="non-terminal residue" evidence="1">
    <location>
        <position position="105"/>
    </location>
</feature>
<dbReference type="AlphaFoldDB" id="A0A212CLI5"/>
<evidence type="ECO:0000313" key="1">
    <source>
        <dbReference type="EMBL" id="OWK06762.1"/>
    </source>
</evidence>
<gene>
    <name evidence="1" type="ORF">Celaphus_00011971</name>
</gene>
<proteinExistence type="predicted"/>
<dbReference type="Proteomes" id="UP000242450">
    <property type="component" value="Chromosome 18"/>
</dbReference>
<accession>A0A212CLI5</accession>
<evidence type="ECO:0000313" key="2">
    <source>
        <dbReference type="Proteomes" id="UP000242450"/>
    </source>
</evidence>
<name>A0A212CLI5_CEREH</name>
<dbReference type="InterPro" id="IPR036869">
    <property type="entry name" value="J_dom_sf"/>
</dbReference>
<comment type="caution">
    <text evidence="1">The sequence shown here is derived from an EMBL/GenBank/DDBJ whole genome shotgun (WGS) entry which is preliminary data.</text>
</comment>
<keyword evidence="2" id="KW-1185">Reference proteome</keyword>
<dbReference type="EMBL" id="MKHE01000018">
    <property type="protein sequence ID" value="OWK06762.1"/>
    <property type="molecule type" value="Genomic_DNA"/>
</dbReference>
<dbReference type="SUPFAM" id="SSF46565">
    <property type="entry name" value="Chaperone J-domain"/>
    <property type="match status" value="1"/>
</dbReference>